<dbReference type="CDD" id="cd07713">
    <property type="entry name" value="DHPS-like_MBL-fold"/>
    <property type="match status" value="1"/>
</dbReference>
<proteinExistence type="predicted"/>
<evidence type="ECO:0000259" key="1">
    <source>
        <dbReference type="Pfam" id="PF00753"/>
    </source>
</evidence>
<dbReference type="EMBL" id="FMWL01000002">
    <property type="protein sequence ID" value="SCZ77231.1"/>
    <property type="molecule type" value="Genomic_DNA"/>
</dbReference>
<name>A0A1G5RUV1_9FIRM</name>
<keyword evidence="3" id="KW-1185">Reference proteome</keyword>
<dbReference type="STRING" id="1120920.SAMN03080599_00679"/>
<dbReference type="InterPro" id="IPR041712">
    <property type="entry name" value="DHPS-like_MBL-fold"/>
</dbReference>
<protein>
    <submittedName>
        <fullName evidence="2">7,8-dihydropterin-6-yl-methyl-4-(Beta-D-ribofuranosyl)aminobenzene 5'-phosphate synthase</fullName>
    </submittedName>
</protein>
<dbReference type="Proteomes" id="UP000199208">
    <property type="component" value="Unassembled WGS sequence"/>
</dbReference>
<dbReference type="Gene3D" id="3.60.15.10">
    <property type="entry name" value="Ribonuclease Z/Hydroxyacylglutathione hydrolase-like"/>
    <property type="match status" value="1"/>
</dbReference>
<evidence type="ECO:0000313" key="2">
    <source>
        <dbReference type="EMBL" id="SCZ77231.1"/>
    </source>
</evidence>
<dbReference type="GO" id="GO:0016740">
    <property type="term" value="F:transferase activity"/>
    <property type="evidence" value="ECO:0007669"/>
    <property type="project" value="TreeGrafter"/>
</dbReference>
<gene>
    <name evidence="2" type="ORF">SAMN03080599_00679</name>
</gene>
<dbReference type="RefSeq" id="WP_092589462.1">
    <property type="nucleotide sequence ID" value="NZ_FMWL01000002.1"/>
</dbReference>
<dbReference type="Pfam" id="PF00753">
    <property type="entry name" value="Lactamase_B"/>
    <property type="match status" value="1"/>
</dbReference>
<dbReference type="OrthoDB" id="9803916at2"/>
<dbReference type="PANTHER" id="PTHR13754">
    <property type="entry name" value="METALLO-BETA-LACTAMASE SUPERFAMILY PROTEIN"/>
    <property type="match status" value="1"/>
</dbReference>
<feature type="domain" description="Metallo-beta-lactamase" evidence="1">
    <location>
        <begin position="22"/>
        <end position="109"/>
    </location>
</feature>
<dbReference type="InterPro" id="IPR052926">
    <property type="entry name" value="Metallo-beta-lactamase_dom"/>
</dbReference>
<dbReference type="InterPro" id="IPR001279">
    <property type="entry name" value="Metallo-B-lactamas"/>
</dbReference>
<dbReference type="AlphaFoldDB" id="A0A1G5RUV1"/>
<dbReference type="PANTHER" id="PTHR13754:SF18">
    <property type="entry name" value="7,8-DIHYDROPTERIN-6-METHYL-4-(BETA-D-RIBOFURANOSYL)-AMINOBENZENE-5'-PHOSPHATE SYNTHASE"/>
    <property type="match status" value="1"/>
</dbReference>
<organism evidence="2 3">
    <name type="scientific">Acidaminobacter hydrogenoformans DSM 2784</name>
    <dbReference type="NCBI Taxonomy" id="1120920"/>
    <lineage>
        <taxon>Bacteria</taxon>
        <taxon>Bacillati</taxon>
        <taxon>Bacillota</taxon>
        <taxon>Clostridia</taxon>
        <taxon>Peptostreptococcales</taxon>
        <taxon>Acidaminobacteraceae</taxon>
        <taxon>Acidaminobacter</taxon>
    </lineage>
</organism>
<reference evidence="2 3" key="1">
    <citation type="submission" date="2016-10" db="EMBL/GenBank/DDBJ databases">
        <authorList>
            <person name="de Groot N.N."/>
        </authorList>
    </citation>
    <scope>NUCLEOTIDE SEQUENCE [LARGE SCALE GENOMIC DNA]</scope>
    <source>
        <strain evidence="2 3">DSM 2784</strain>
    </source>
</reference>
<dbReference type="SUPFAM" id="SSF56281">
    <property type="entry name" value="Metallo-hydrolase/oxidoreductase"/>
    <property type="match status" value="1"/>
</dbReference>
<dbReference type="InterPro" id="IPR036866">
    <property type="entry name" value="RibonucZ/Hydroxyglut_hydro"/>
</dbReference>
<accession>A0A1G5RUV1</accession>
<sequence length="275" mass="30632">MKLTLLVDNQTLVDRYFLAEPAFSAWIESGEVKLLFDTGYSEVFLENARRLKLEISEMDVLVLSHGHSDHTWGLPALAAHLRQNRRREDRVKLVAHPDVFEEKGMDGEIYGVDFNISDFEDIFECQLSKTPVDLGGGLTYLGEIPRVNDFEAKKSIGLRRVDGNWLEDFILDDSAISYLGTAGLVVISGCSHSGIVNIVRHAMTLSGTDQVVDILGGFHLQKPTFEQLEGTAVFLEGLGLKQLHASHCTDLPSKCRLMRTLPLKEIGSGSVLEYR</sequence>
<evidence type="ECO:0000313" key="3">
    <source>
        <dbReference type="Proteomes" id="UP000199208"/>
    </source>
</evidence>